<feature type="domain" description="CortBP2/NAV1-like AAA+ ATPase lid" evidence="18">
    <location>
        <begin position="1242"/>
        <end position="1316"/>
    </location>
</feature>
<feature type="region of interest" description="Disordered" evidence="15">
    <location>
        <begin position="289"/>
        <end position="314"/>
    </location>
</feature>
<evidence type="ECO:0000256" key="8">
    <source>
        <dbReference type="ARBA" id="ARBA00023018"/>
    </source>
</evidence>
<gene>
    <name evidence="19" type="ORF">ACJMK2_016749</name>
</gene>
<feature type="repeat" description="ANK" evidence="13">
    <location>
        <begin position="736"/>
        <end position="768"/>
    </location>
</feature>
<comment type="subunit">
    <text evidence="12">Interacts with CTTN/cortactin SH3 domain. Interacts with STRN, STRN4/zinedin and MOB4/phocein; this interactions mediate the association with the STRIPAK core complex and may regulate dendritic spine distribution of the STRIPAK complex in hippocampal neurons. Activation of glutamate receptors weakens the interaction with STRN and STRN4.</text>
</comment>
<name>A0ABD3UUP1_SINWO</name>
<comment type="function">
    <text evidence="11">Regulates the dendritic spine distribution of CTTN/cortactin in hippocampal neurons, and thus controls dendritic spinogenesis and dendritic spine maintenance. Associates with the striatin-interacting phosphatase and kinase (STRIPAK) core complex to regulate dendritic spine distribution of the STRIPAK complex in hippocampal neurons.</text>
</comment>
<feature type="domain" description="ATPase dynein-related AAA" evidence="16">
    <location>
        <begin position="1064"/>
        <end position="1207"/>
    </location>
</feature>
<dbReference type="PANTHER" id="PTHR23166">
    <property type="entry name" value="FILAMIN/GPBP-INTERACTING PROTEIN"/>
    <property type="match status" value="1"/>
</dbReference>
<dbReference type="Gene3D" id="1.25.40.20">
    <property type="entry name" value="Ankyrin repeat-containing domain"/>
    <property type="match status" value="2"/>
</dbReference>
<feature type="region of interest" description="Disordered" evidence="15">
    <location>
        <begin position="1475"/>
        <end position="1535"/>
    </location>
</feature>
<reference evidence="19 20" key="1">
    <citation type="submission" date="2024-11" db="EMBL/GenBank/DDBJ databases">
        <title>Chromosome-level genome assembly of the freshwater bivalve Anodonta woodiana.</title>
        <authorList>
            <person name="Chen X."/>
        </authorList>
    </citation>
    <scope>NUCLEOTIDE SEQUENCE [LARGE SCALE GENOMIC DNA]</scope>
    <source>
        <strain evidence="19">MN2024</strain>
        <tissue evidence="19">Gills</tissue>
    </source>
</reference>
<dbReference type="SUPFAM" id="SSF52540">
    <property type="entry name" value="P-loop containing nucleoside triphosphate hydrolases"/>
    <property type="match status" value="1"/>
</dbReference>
<dbReference type="InterPro" id="IPR027417">
    <property type="entry name" value="P-loop_NTPase"/>
</dbReference>
<feature type="domain" description="Cortactin-binding protein-2 N-terminal" evidence="17">
    <location>
        <begin position="2"/>
        <end position="190"/>
    </location>
</feature>
<evidence type="ECO:0000256" key="1">
    <source>
        <dbReference type="ARBA" id="ARBA00004544"/>
    </source>
</evidence>
<evidence type="ECO:0000256" key="11">
    <source>
        <dbReference type="ARBA" id="ARBA00044742"/>
    </source>
</evidence>
<keyword evidence="13" id="KW-0040">ANK repeat</keyword>
<feature type="region of interest" description="Disordered" evidence="15">
    <location>
        <begin position="1384"/>
        <end position="1418"/>
    </location>
</feature>
<dbReference type="InterPro" id="IPR057568">
    <property type="entry name" value="CortBP2_NAV1-like_AAA_lid"/>
</dbReference>
<dbReference type="Pfam" id="PF09727">
    <property type="entry name" value="CortBP2"/>
    <property type="match status" value="1"/>
</dbReference>
<feature type="compositionally biased region" description="Polar residues" evidence="15">
    <location>
        <begin position="1570"/>
        <end position="1582"/>
    </location>
</feature>
<dbReference type="InterPro" id="IPR019131">
    <property type="entry name" value="Cortactin-binding_p2_N"/>
</dbReference>
<dbReference type="GO" id="GO:0043197">
    <property type="term" value="C:dendritic spine"/>
    <property type="evidence" value="ECO:0007669"/>
    <property type="project" value="UniProtKB-SubCell"/>
</dbReference>
<evidence type="ECO:0000313" key="19">
    <source>
        <dbReference type="EMBL" id="KAL3853184.1"/>
    </source>
</evidence>
<feature type="coiled-coil region" evidence="14">
    <location>
        <begin position="242"/>
        <end position="283"/>
    </location>
</feature>
<evidence type="ECO:0000256" key="10">
    <source>
        <dbReference type="ARBA" id="ARBA00023273"/>
    </source>
</evidence>
<dbReference type="Gene3D" id="3.40.50.300">
    <property type="entry name" value="P-loop containing nucleotide triphosphate hydrolases"/>
    <property type="match status" value="1"/>
</dbReference>
<dbReference type="InterPro" id="IPR002110">
    <property type="entry name" value="Ankyrin_rpt"/>
</dbReference>
<feature type="region of interest" description="Disordered" evidence="15">
    <location>
        <begin position="515"/>
        <end position="534"/>
    </location>
</feature>
<evidence type="ECO:0000256" key="6">
    <source>
        <dbReference type="ARBA" id="ARBA00022553"/>
    </source>
</evidence>
<keyword evidence="10" id="KW-0966">Cell projection</keyword>
<dbReference type="Pfam" id="PF07728">
    <property type="entry name" value="AAA_5"/>
    <property type="match status" value="1"/>
</dbReference>
<keyword evidence="5" id="KW-0963">Cytoplasm</keyword>
<feature type="region of interest" description="Disordered" evidence="15">
    <location>
        <begin position="1568"/>
        <end position="1607"/>
    </location>
</feature>
<comment type="caution">
    <text evidence="19">The sequence shown here is derived from an EMBL/GenBank/DDBJ whole genome shotgun (WGS) entry which is preliminary data.</text>
</comment>
<dbReference type="SMART" id="SM00248">
    <property type="entry name" value="ANK"/>
    <property type="match status" value="6"/>
</dbReference>
<feature type="region of interest" description="Disordered" evidence="15">
    <location>
        <begin position="478"/>
        <end position="505"/>
    </location>
</feature>
<evidence type="ECO:0000313" key="20">
    <source>
        <dbReference type="Proteomes" id="UP001634394"/>
    </source>
</evidence>
<accession>A0ABD3UUP1</accession>
<feature type="coiled-coil region" evidence="14">
    <location>
        <begin position="73"/>
        <end position="178"/>
    </location>
</feature>
<dbReference type="PANTHER" id="PTHR23166:SF5">
    <property type="entry name" value="CTTNBP2 N-TERMINAL-LIKE PROTEIN"/>
    <property type="match status" value="1"/>
</dbReference>
<feature type="compositionally biased region" description="Polar residues" evidence="15">
    <location>
        <begin position="299"/>
        <end position="314"/>
    </location>
</feature>
<evidence type="ECO:0000256" key="5">
    <source>
        <dbReference type="ARBA" id="ARBA00022490"/>
    </source>
</evidence>
<evidence type="ECO:0000256" key="12">
    <source>
        <dbReference type="ARBA" id="ARBA00044767"/>
    </source>
</evidence>
<feature type="compositionally biased region" description="Polar residues" evidence="15">
    <location>
        <begin position="1520"/>
        <end position="1535"/>
    </location>
</feature>
<dbReference type="Proteomes" id="UP001634394">
    <property type="component" value="Unassembled WGS sequence"/>
</dbReference>
<evidence type="ECO:0000256" key="13">
    <source>
        <dbReference type="PROSITE-ProRule" id="PRU00023"/>
    </source>
</evidence>
<dbReference type="EMBL" id="JBJQND010000015">
    <property type="protein sequence ID" value="KAL3853184.1"/>
    <property type="molecule type" value="Genomic_DNA"/>
</dbReference>
<evidence type="ECO:0000256" key="9">
    <source>
        <dbReference type="ARBA" id="ARBA00023054"/>
    </source>
</evidence>
<sequence length="1607" mass="177505">MDLSRNDLLQLLSYLEGELQARDIVIATLRAEKAKQLLYQAKYGRVGLGDPFTALQRDSDNLKDNTFDESAIKSMYDNQLAQLENLIATQRKAQLKMREQLTAAEKRYHKVCAELEEEKRKHAQDTAQGDDVTYMLEKERERLRQEIEFEKTQTKKMEKDLKKTLASLEEERANSAKHKQVALLLIKERKNLIEKMLLERKKHSQMDQLLNDEKNKTMNMADGLMQESKKSLQMEAAMEKQFSEFDIEREQFRKKLAQEENRNGELQVQIESLKAQLESLKKHLMERSGSRDTFHCMDVQTSGSPNKTSSEKTGNQLMSSLLSISVPGNPGLGKSTVKSTKPVVSENNIRIMTEPAERETSLSPRQSLSPVEGSAWRSVRHGSPQASLDKTVITLQGTNDSHGKLETRVAPVGAVSSEKNVSEIYQSPKVSVSSGSMASVVSSGGRISVHVGSGGGGGSGQTVSTNVQSSPRKVVTVGRGVPPPLPPNKPVLASSPTSLSKPATPPKAVATIMKDRGGGGSFEVGSPTSQPGSKAVQIPINVVHTTSAGSAVGSRTPKQDGSPIRKPTQFSAATNSLDALQPESQTDKATPFSTSQLSASLPDSFDFLGPEMADLQQLLVSMVSDSSNPSGMKKQKTEDSRVASSPLLSSSSSLQSSSSTLLTSLSTELPSSPIHKYAASGNLESLRKLILELDADVNLPMKDGTTPIHCAAEAGQEKCLNLLLSNGGNSNSLRDDQYSPVHAAARMGHYGCLQLLLSNGGNVNQIDQSNWTPLHWASSNGHTNCCHLLLEHGAKLSAFSSSNWSPVHNAVHGGHVDCLKLMLTLRRSQSDVSDIQEVLHMIDKDGWTITHLAALRESPDCLSVIVENCDFDLKIKDRWGRSVIDVSSAKCWEYLSQRDAAQVEQLNGNVASVSVELRCSGSAYEHMDGYLIGCVPIGSSSDWQQIEKSVLGVLDDYYKQLNMGLRTKKTSRLDPESSPVVHEQYTLGLTVDSVWNLSLGSCVWTVGKYPVVTPQEIMCNNYIRKITVTLRDAPQSCDSIAYDLLFPVTVLQNYLRLLDQYKSVIFYGPKGTRKTELIKRLAQHIAERETDSGKEVKVIHVHLHTDFSHKDFVRMLKQQGCMMPVKSGQVSSHVPILVLYSLEQVQVSEVLGALLSHIEHRGCQHAFSYHEMGDVWETYFFSENFYLLAAMNKTRSTGLDLSIQQRFRWVHFRIDIEPMRNFLARWLLRQLIHINGGCVPETDSQLFKAVEWLVCIWQRLNDGLTKLGLPDVVFGPEIFLSCPIDAKRSLAIYNWLKELWNETIAHVVKAAVIRGTGRDPTTDGSEKVADTALYILMQRAIIPGCPMSNEERDKFVSDLAGGNELSLPIKTDKSRPGMVMQIPCKAQNSSTNPGKHRNSLSPEEHSRSNPVSSFKRRSLSAAEFKEEIQPMPRNRPDSDSAIELQAKVPKLEIRSPTLSLASPLSVSFFSPKMARENGKDSGLQEGISNSTGPGRTSTLFTFSSRVTQASVSSKRSRSSENLSDTNGSFGSNKNNRYRSMSPFSFSLTTPTSTLNSFKYYEVKSARSDKSGIQVSTSMQLQVQRDENLSDTSTKTDIQTSKRAEIQI</sequence>
<keyword evidence="6" id="KW-0597">Phosphoprotein</keyword>
<dbReference type="SUPFAM" id="SSF48403">
    <property type="entry name" value="Ankyrin repeat"/>
    <property type="match status" value="1"/>
</dbReference>
<dbReference type="InterPro" id="IPR036770">
    <property type="entry name" value="Ankyrin_rpt-contain_sf"/>
</dbReference>
<keyword evidence="8" id="KW-0770">Synapse</keyword>
<evidence type="ECO:0000259" key="16">
    <source>
        <dbReference type="Pfam" id="PF07728"/>
    </source>
</evidence>
<keyword evidence="7" id="KW-0677">Repeat</keyword>
<feature type="compositionally biased region" description="Polar residues" evidence="15">
    <location>
        <begin position="1486"/>
        <end position="1509"/>
    </location>
</feature>
<organism evidence="19 20">
    <name type="scientific">Sinanodonta woodiana</name>
    <name type="common">Chinese pond mussel</name>
    <name type="synonym">Anodonta woodiana</name>
    <dbReference type="NCBI Taxonomy" id="1069815"/>
    <lineage>
        <taxon>Eukaryota</taxon>
        <taxon>Metazoa</taxon>
        <taxon>Spiralia</taxon>
        <taxon>Lophotrochozoa</taxon>
        <taxon>Mollusca</taxon>
        <taxon>Bivalvia</taxon>
        <taxon>Autobranchia</taxon>
        <taxon>Heteroconchia</taxon>
        <taxon>Palaeoheterodonta</taxon>
        <taxon>Unionida</taxon>
        <taxon>Unionoidea</taxon>
        <taxon>Unionidae</taxon>
        <taxon>Unioninae</taxon>
        <taxon>Sinanodonta</taxon>
    </lineage>
</organism>
<dbReference type="GO" id="GO:0005938">
    <property type="term" value="C:cell cortex"/>
    <property type="evidence" value="ECO:0007669"/>
    <property type="project" value="UniProtKB-SubCell"/>
</dbReference>
<feature type="compositionally biased region" description="Low complexity" evidence="15">
    <location>
        <begin position="644"/>
        <end position="654"/>
    </location>
</feature>
<dbReference type="Pfam" id="PF12796">
    <property type="entry name" value="Ank_2"/>
    <property type="match status" value="1"/>
</dbReference>
<comment type="subcellular location">
    <subcellularLocation>
        <location evidence="2">Cell projection</location>
        <location evidence="2">Dendritic spine</location>
    </subcellularLocation>
    <subcellularLocation>
        <location evidence="1">Cytoplasm</location>
        <location evidence="1">Cell cortex</location>
    </subcellularLocation>
</comment>
<feature type="region of interest" description="Disordered" evidence="15">
    <location>
        <begin position="322"/>
        <end position="341"/>
    </location>
</feature>
<evidence type="ECO:0000259" key="17">
    <source>
        <dbReference type="Pfam" id="PF09727"/>
    </source>
</evidence>
<feature type="region of interest" description="Disordered" evidence="15">
    <location>
        <begin position="353"/>
        <end position="385"/>
    </location>
</feature>
<dbReference type="InterPro" id="IPR050719">
    <property type="entry name" value="Cortactin-Actin_Reg"/>
</dbReference>
<dbReference type="Pfam" id="PF13637">
    <property type="entry name" value="Ank_4"/>
    <property type="match status" value="1"/>
</dbReference>
<dbReference type="Pfam" id="PF25408">
    <property type="entry name" value="AAA_lid_NAV1"/>
    <property type="match status" value="1"/>
</dbReference>
<dbReference type="PROSITE" id="PS50088">
    <property type="entry name" value="ANK_REPEAT"/>
    <property type="match status" value="3"/>
</dbReference>
<evidence type="ECO:0000256" key="2">
    <source>
        <dbReference type="ARBA" id="ARBA00004552"/>
    </source>
</evidence>
<evidence type="ECO:0000256" key="3">
    <source>
        <dbReference type="ARBA" id="ARBA00017042"/>
    </source>
</evidence>
<feature type="region of interest" description="Disordered" evidence="15">
    <location>
        <begin position="546"/>
        <end position="568"/>
    </location>
</feature>
<feature type="region of interest" description="Disordered" evidence="15">
    <location>
        <begin position="452"/>
        <end position="471"/>
    </location>
</feature>
<dbReference type="PROSITE" id="PS50297">
    <property type="entry name" value="ANK_REP_REGION"/>
    <property type="match status" value="3"/>
</dbReference>
<evidence type="ECO:0000256" key="7">
    <source>
        <dbReference type="ARBA" id="ARBA00022737"/>
    </source>
</evidence>
<feature type="compositionally biased region" description="Polar residues" evidence="15">
    <location>
        <begin position="1589"/>
        <end position="1598"/>
    </location>
</feature>
<feature type="region of interest" description="Disordered" evidence="15">
    <location>
        <begin position="624"/>
        <end position="654"/>
    </location>
</feature>
<evidence type="ECO:0000259" key="18">
    <source>
        <dbReference type="Pfam" id="PF25408"/>
    </source>
</evidence>
<evidence type="ECO:0000256" key="4">
    <source>
        <dbReference type="ARBA" id="ARBA00022481"/>
    </source>
</evidence>
<keyword evidence="4" id="KW-0488">Methylation</keyword>
<protein>
    <recommendedName>
        <fullName evidence="3">Cortactin-binding protein 2</fullName>
    </recommendedName>
</protein>
<proteinExistence type="predicted"/>
<keyword evidence="20" id="KW-1185">Reference proteome</keyword>
<keyword evidence="9 14" id="KW-0175">Coiled coil</keyword>
<evidence type="ECO:0000256" key="15">
    <source>
        <dbReference type="SAM" id="MobiDB-lite"/>
    </source>
</evidence>
<dbReference type="InterPro" id="IPR011704">
    <property type="entry name" value="ATPase_dyneun-rel_AAA"/>
</dbReference>
<feature type="repeat" description="ANK" evidence="13">
    <location>
        <begin position="703"/>
        <end position="735"/>
    </location>
</feature>
<evidence type="ECO:0000256" key="14">
    <source>
        <dbReference type="SAM" id="Coils"/>
    </source>
</evidence>
<feature type="repeat" description="ANK" evidence="13">
    <location>
        <begin position="769"/>
        <end position="801"/>
    </location>
</feature>